<feature type="disulfide bond" evidence="22">
    <location>
        <begin position="501"/>
        <end position="703"/>
    </location>
</feature>
<evidence type="ECO:0000256" key="4">
    <source>
        <dbReference type="ARBA" id="ARBA00006873"/>
    </source>
</evidence>
<feature type="binding site" evidence="20">
    <location>
        <position position="634"/>
    </location>
    <ligand>
        <name>Ca(2+)</name>
        <dbReference type="ChEBI" id="CHEBI:29108"/>
        <label>2</label>
    </ligand>
</feature>
<evidence type="ECO:0000256" key="12">
    <source>
        <dbReference type="ARBA" id="ARBA00023002"/>
    </source>
</evidence>
<dbReference type="EC" id="1.11.1.7" evidence="5"/>
<dbReference type="Pfam" id="PF00141">
    <property type="entry name" value="peroxidase"/>
    <property type="match status" value="2"/>
</dbReference>
<dbReference type="Gene3D" id="1.10.420.10">
    <property type="entry name" value="Peroxidase, domain 2"/>
    <property type="match status" value="2"/>
</dbReference>
<dbReference type="FunFam" id="1.10.520.10:FF:000001">
    <property type="entry name" value="Peroxidase"/>
    <property type="match status" value="1"/>
</dbReference>
<evidence type="ECO:0000256" key="3">
    <source>
        <dbReference type="ARBA" id="ARBA00004613"/>
    </source>
</evidence>
<feature type="binding site" evidence="19">
    <location>
        <position position="543"/>
    </location>
    <ligand>
        <name>substrate</name>
    </ligand>
</feature>
<keyword evidence="12" id="KW-0560">Oxidoreductase</keyword>
<dbReference type="PROSITE" id="PS50873">
    <property type="entry name" value="PEROXIDASE_4"/>
    <property type="match status" value="2"/>
</dbReference>
<dbReference type="InterPro" id="IPR000823">
    <property type="entry name" value="Peroxidase_pln"/>
</dbReference>
<evidence type="ECO:0000256" key="15">
    <source>
        <dbReference type="ARBA" id="ARBA00023180"/>
    </source>
</evidence>
<comment type="subcellular location">
    <subcellularLocation>
        <location evidence="3">Secreted</location>
    </subcellularLocation>
</comment>
<evidence type="ECO:0000256" key="5">
    <source>
        <dbReference type="ARBA" id="ARBA00012313"/>
    </source>
</evidence>
<dbReference type="InterPro" id="IPR033905">
    <property type="entry name" value="Secretory_peroxidase"/>
</dbReference>
<dbReference type="CDD" id="cd00693">
    <property type="entry name" value="secretory_peroxidase"/>
    <property type="match status" value="2"/>
</dbReference>
<evidence type="ECO:0000256" key="20">
    <source>
        <dbReference type="PIRSR" id="PIRSR600823-3"/>
    </source>
</evidence>
<dbReference type="PANTHER" id="PTHR31235">
    <property type="entry name" value="PEROXIDASE 25-RELATED"/>
    <property type="match status" value="1"/>
</dbReference>
<keyword evidence="10 23" id="KW-0732">Signal</keyword>
<evidence type="ECO:0000256" key="16">
    <source>
        <dbReference type="ARBA" id="ARBA00023324"/>
    </source>
</evidence>
<evidence type="ECO:0000256" key="10">
    <source>
        <dbReference type="ARBA" id="ARBA00022729"/>
    </source>
</evidence>
<feature type="site" description="Transition state stabilizer" evidence="21">
    <location>
        <position position="443"/>
    </location>
</feature>
<sequence length="708" mass="78361">MRSSMALSKSLLLLLLGFLCCSSTEAHVEFGFYNDTCPHAEAIVLHEMTRIIADDPTLAGSLLRMQFQDCFVRGCDASILLDSSNNNVAEKDAIPNKSLRGFDVIDRVKAKLEEACPGIVSCADIIAMAARDSVYLVSRVILCNTQPNHLNLQANGPYFPIQTGRRDGNKSEASDLMANLPPPTANITELKAFFLQKNLTVKDLVVLSGAHTIGFSHCSSFSQRLYNFSGKGDTDPSLDMEYAEKLKRKCKPHDHDDMRTLVKMDPKSPRRFDLCYYRLVSEGKGLFASDEALLHDPETRAYVERQAMASSAEEFFNDFGSSMVIMGKIGVLTHQKGEIRKKCAYVAILMEIRRNTNSKKVCRLFIIAFSRIQTKNSLARSKMRNVSVRCILICVVLSSLSCVRSDLELGFYDKSCPTAEKMIFGYVKRHVPNAPSLAAALLRMHFHDCFVRGCDGSVLINSTRKHQAEKSALPNQSLRGFDFLDRVKSLVEAECPGVVSCADIIALVARDSVVAIGGPYWNVPTGRRDGLISRSSEASKELPAPTFDFTALRSSFSSKGLNLKDLVVLSGAHTIGVSHCRSFSNRLYNFTGKGDEDPSLDSFYAADLRKNKCKTPKDTTTIVEMDPGSFRTFDLGYYKHLLQRRGLFRSDAALATDAATKSAIIQLVNSPMEVFFKEFGLSMEKMGRIEVKTGSAGEIRKNCAVINV</sequence>
<dbReference type="FunFam" id="1.10.520.10:FF:000006">
    <property type="entry name" value="Peroxidase"/>
    <property type="match status" value="1"/>
</dbReference>
<keyword evidence="14 22" id="KW-1015">Disulfide bond</keyword>
<dbReference type="InterPro" id="IPR019793">
    <property type="entry name" value="Peroxidases_heam-ligand_BS"/>
</dbReference>
<dbReference type="GO" id="GO:0140825">
    <property type="term" value="F:lactoperoxidase activity"/>
    <property type="evidence" value="ECO:0007669"/>
    <property type="project" value="UniProtKB-EC"/>
</dbReference>
<feature type="binding site" evidence="20">
    <location>
        <position position="448"/>
    </location>
    <ligand>
        <name>Ca(2+)</name>
        <dbReference type="ChEBI" id="CHEBI:29108"/>
        <label>1</label>
    </ligand>
</feature>
<dbReference type="FunFam" id="1.10.420.10:FF:000008">
    <property type="entry name" value="Peroxidase"/>
    <property type="match status" value="2"/>
</dbReference>
<evidence type="ECO:0000256" key="1">
    <source>
        <dbReference type="ARBA" id="ARBA00000189"/>
    </source>
</evidence>
<dbReference type="GO" id="GO:0042744">
    <property type="term" value="P:hydrogen peroxide catabolic process"/>
    <property type="evidence" value="ECO:0007669"/>
    <property type="project" value="UniProtKB-KW"/>
</dbReference>
<reference evidence="25" key="1">
    <citation type="submission" date="2021-03" db="EMBL/GenBank/DDBJ databases">
        <authorList>
            <consortium name="Genoscope - CEA"/>
            <person name="William W."/>
        </authorList>
    </citation>
    <scope>NUCLEOTIDE SEQUENCE</scope>
    <source>
        <strain evidence="25">Doubled-haploid Pahang</strain>
    </source>
</reference>
<protein>
    <recommendedName>
        <fullName evidence="17">Peroxidase 1</fullName>
        <ecNumber evidence="5">1.11.1.7</ecNumber>
    </recommendedName>
</protein>
<feature type="disulfide bond" evidence="22">
    <location>
        <begin position="449"/>
        <end position="454"/>
    </location>
</feature>
<dbReference type="GO" id="GO:0020037">
    <property type="term" value="F:heme binding"/>
    <property type="evidence" value="ECO:0007669"/>
    <property type="project" value="InterPro"/>
</dbReference>
<dbReference type="GO" id="GO:0046872">
    <property type="term" value="F:metal ion binding"/>
    <property type="evidence" value="ECO:0007669"/>
    <property type="project" value="UniProtKB-KW"/>
</dbReference>
<dbReference type="Gene3D" id="1.10.520.10">
    <property type="match status" value="2"/>
</dbReference>
<feature type="binding site" evidence="20">
    <location>
        <position position="626"/>
    </location>
    <ligand>
        <name>Ca(2+)</name>
        <dbReference type="ChEBI" id="CHEBI:29108"/>
        <label>2</label>
    </ligand>
</feature>
<comment type="cofactor">
    <cofactor evidence="20">
        <name>Ca(2+)</name>
        <dbReference type="ChEBI" id="CHEBI:29108"/>
    </cofactor>
    <text evidence="20">Binds 2 calcium ions per subunit.</text>
</comment>
<feature type="active site" description="Proton acceptor" evidence="18">
    <location>
        <position position="447"/>
    </location>
</feature>
<keyword evidence="15" id="KW-0325">Glycoprotein</keyword>
<feature type="disulfide bond" evidence="22">
    <location>
        <begin position="580"/>
        <end position="613"/>
    </location>
</feature>
<evidence type="ECO:0000256" key="11">
    <source>
        <dbReference type="ARBA" id="ARBA00022837"/>
    </source>
</evidence>
<name>A0A8D7B2K9_MUSAM</name>
<evidence type="ECO:0000256" key="17">
    <source>
        <dbReference type="ARBA" id="ARBA00072322"/>
    </source>
</evidence>
<feature type="domain" description="Plant heme peroxidase family profile" evidence="24">
    <location>
        <begin position="406"/>
        <end position="707"/>
    </location>
</feature>
<dbReference type="InterPro" id="IPR010255">
    <property type="entry name" value="Haem_peroxidase_sf"/>
</dbReference>
<keyword evidence="6" id="KW-0964">Secreted</keyword>
<feature type="binding site" evidence="20">
    <location>
        <position position="455"/>
    </location>
    <ligand>
        <name>Ca(2+)</name>
        <dbReference type="ChEBI" id="CHEBI:29108"/>
        <label>1</label>
    </ligand>
</feature>
<feature type="binding site" evidence="20">
    <location>
        <position position="457"/>
    </location>
    <ligand>
        <name>Ca(2+)</name>
        <dbReference type="ChEBI" id="CHEBI:29108"/>
        <label>1</label>
    </ligand>
</feature>
<evidence type="ECO:0000256" key="18">
    <source>
        <dbReference type="PIRSR" id="PIRSR600823-1"/>
    </source>
</evidence>
<dbReference type="EMBL" id="HG996467">
    <property type="protein sequence ID" value="CAG1861124.1"/>
    <property type="molecule type" value="Genomic_DNA"/>
</dbReference>
<keyword evidence="8" id="KW-0349">Heme</keyword>
<evidence type="ECO:0000256" key="13">
    <source>
        <dbReference type="ARBA" id="ARBA00023004"/>
    </source>
</evidence>
<dbReference type="PRINTS" id="PR00458">
    <property type="entry name" value="PEROXIDASE"/>
</dbReference>
<feature type="binding site" description="axial binding residue" evidence="20">
    <location>
        <position position="573"/>
    </location>
    <ligand>
        <name>heme b</name>
        <dbReference type="ChEBI" id="CHEBI:60344"/>
    </ligand>
    <ligandPart>
        <name>Fe</name>
        <dbReference type="ChEBI" id="CHEBI:18248"/>
    </ligandPart>
</feature>
<dbReference type="GO" id="GO:0005576">
    <property type="term" value="C:extracellular region"/>
    <property type="evidence" value="ECO:0007669"/>
    <property type="project" value="UniProtKB-SubCell"/>
</dbReference>
<dbReference type="InterPro" id="IPR002016">
    <property type="entry name" value="Haem_peroxidase"/>
</dbReference>
<evidence type="ECO:0000259" key="24">
    <source>
        <dbReference type="PROSITE" id="PS50873"/>
    </source>
</evidence>
<dbReference type="SUPFAM" id="SSF48113">
    <property type="entry name" value="Heme-dependent peroxidases"/>
    <property type="match status" value="2"/>
</dbReference>
<evidence type="ECO:0000256" key="8">
    <source>
        <dbReference type="ARBA" id="ARBA00022617"/>
    </source>
</evidence>
<evidence type="ECO:0000313" key="25">
    <source>
        <dbReference type="EMBL" id="CAG1861124.1"/>
    </source>
</evidence>
<dbReference type="PROSITE" id="PS00435">
    <property type="entry name" value="PEROXIDASE_1"/>
    <property type="match status" value="2"/>
</dbReference>
<feature type="binding site" evidence="20">
    <location>
        <position position="574"/>
    </location>
    <ligand>
        <name>Ca(2+)</name>
        <dbReference type="ChEBI" id="CHEBI:29108"/>
        <label>2</label>
    </ligand>
</feature>
<comment type="function">
    <text evidence="2">Removal of H(2)O(2), oxidation of toxic reductants, biosynthesis and degradation of lignin, suberization, auxin catabolism, response to environmental stresses such as wounding, pathogen attack and oxidative stress. These functions might be dependent on each isozyme/isoform in each plant tissue.</text>
</comment>
<comment type="cofactor">
    <cofactor evidence="20">
        <name>heme b</name>
        <dbReference type="ChEBI" id="CHEBI:60344"/>
    </cofactor>
    <text evidence="20">Binds 1 heme b (iron(II)-protoporphyrin IX) group per subunit.</text>
</comment>
<keyword evidence="13 20" id="KW-0408">Iron</keyword>
<dbReference type="PRINTS" id="PR00461">
    <property type="entry name" value="PLPEROXIDASE"/>
</dbReference>
<feature type="binding site" evidence="20">
    <location>
        <position position="469"/>
    </location>
    <ligand>
        <name>Ca(2+)</name>
        <dbReference type="ChEBI" id="CHEBI:29108"/>
        <label>1</label>
    </ligand>
</feature>
<dbReference type="AlphaFoldDB" id="A0A8D7B2K9"/>
<feature type="binding site" evidence="20">
    <location>
        <position position="453"/>
    </location>
    <ligand>
        <name>Ca(2+)</name>
        <dbReference type="ChEBI" id="CHEBI:29108"/>
        <label>1</label>
    </ligand>
</feature>
<comment type="similarity">
    <text evidence="4">Belongs to the peroxidase family. Ascorbate peroxidase subfamily.</text>
</comment>
<evidence type="ECO:0000256" key="19">
    <source>
        <dbReference type="PIRSR" id="PIRSR600823-2"/>
    </source>
</evidence>
<feature type="binding site" evidence="20">
    <location>
        <position position="451"/>
    </location>
    <ligand>
        <name>Ca(2+)</name>
        <dbReference type="ChEBI" id="CHEBI:29108"/>
        <label>1</label>
    </ligand>
</feature>
<evidence type="ECO:0000256" key="21">
    <source>
        <dbReference type="PIRSR" id="PIRSR600823-4"/>
    </source>
</evidence>
<comment type="catalytic activity">
    <reaction evidence="1">
        <text>2 a phenolic donor + H2O2 = 2 a phenolic radical donor + 2 H2O</text>
        <dbReference type="Rhea" id="RHEA:56136"/>
        <dbReference type="ChEBI" id="CHEBI:15377"/>
        <dbReference type="ChEBI" id="CHEBI:16240"/>
        <dbReference type="ChEBI" id="CHEBI:139520"/>
        <dbReference type="ChEBI" id="CHEBI:139521"/>
        <dbReference type="EC" id="1.11.1.7"/>
    </reaction>
</comment>
<feature type="domain" description="Plant heme peroxidase family profile" evidence="24">
    <location>
        <begin position="27"/>
        <end position="347"/>
    </location>
</feature>
<evidence type="ECO:0000256" key="23">
    <source>
        <dbReference type="SAM" id="SignalP"/>
    </source>
</evidence>
<evidence type="ECO:0000256" key="7">
    <source>
        <dbReference type="ARBA" id="ARBA00022559"/>
    </source>
</evidence>
<feature type="chain" id="PRO_5034160286" description="Peroxidase 1" evidence="23">
    <location>
        <begin position="27"/>
        <end position="708"/>
    </location>
</feature>
<evidence type="ECO:0000256" key="22">
    <source>
        <dbReference type="PIRSR" id="PIRSR600823-5"/>
    </source>
</evidence>
<organism evidence="25">
    <name type="scientific">Musa acuminata subsp. malaccensis</name>
    <name type="common">Wild banana</name>
    <name type="synonym">Musa malaccensis</name>
    <dbReference type="NCBI Taxonomy" id="214687"/>
    <lineage>
        <taxon>Eukaryota</taxon>
        <taxon>Viridiplantae</taxon>
        <taxon>Streptophyta</taxon>
        <taxon>Embryophyta</taxon>
        <taxon>Tracheophyta</taxon>
        <taxon>Spermatophyta</taxon>
        <taxon>Magnoliopsida</taxon>
        <taxon>Liliopsida</taxon>
        <taxon>Zingiberales</taxon>
        <taxon>Musaceae</taxon>
        <taxon>Musa</taxon>
    </lineage>
</organism>
<feature type="disulfide bond" evidence="22">
    <location>
        <begin position="416"/>
        <end position="495"/>
    </location>
</feature>
<accession>A0A8D7B2K9</accession>
<keyword evidence="11 20" id="KW-0106">Calcium</keyword>
<keyword evidence="7" id="KW-0575">Peroxidase</keyword>
<evidence type="ECO:0000256" key="2">
    <source>
        <dbReference type="ARBA" id="ARBA00002322"/>
    </source>
</evidence>
<evidence type="ECO:0000256" key="9">
    <source>
        <dbReference type="ARBA" id="ARBA00022723"/>
    </source>
</evidence>
<keyword evidence="9 20" id="KW-0479">Metal-binding</keyword>
<keyword evidence="16" id="KW-0376">Hydrogen peroxide</keyword>
<dbReference type="GO" id="GO:0006979">
    <property type="term" value="P:response to oxidative stress"/>
    <property type="evidence" value="ECO:0007669"/>
    <property type="project" value="InterPro"/>
</dbReference>
<evidence type="ECO:0000256" key="6">
    <source>
        <dbReference type="ARBA" id="ARBA00022525"/>
    </source>
</evidence>
<dbReference type="InterPro" id="IPR019794">
    <property type="entry name" value="Peroxidases_AS"/>
</dbReference>
<gene>
    <name evidence="25" type="ORF">GSMUA_60180.1</name>
</gene>
<feature type="signal peptide" evidence="23">
    <location>
        <begin position="1"/>
        <end position="26"/>
    </location>
</feature>
<proteinExistence type="inferred from homology"/>
<dbReference type="PROSITE" id="PS00436">
    <property type="entry name" value="PEROXIDASE_2"/>
    <property type="match status" value="1"/>
</dbReference>
<evidence type="ECO:0000256" key="14">
    <source>
        <dbReference type="ARBA" id="ARBA00023157"/>
    </source>
</evidence>